<dbReference type="Pfam" id="PF13335">
    <property type="entry name" value="Mg_chelatase_C"/>
    <property type="match status" value="1"/>
</dbReference>
<dbReference type="InterPro" id="IPR004482">
    <property type="entry name" value="Mg_chelat-rel"/>
</dbReference>
<dbReference type="Pfam" id="PF01078">
    <property type="entry name" value="Mg_chelatase"/>
    <property type="match status" value="1"/>
</dbReference>
<dbReference type="SMART" id="SM00382">
    <property type="entry name" value="AAA"/>
    <property type="match status" value="1"/>
</dbReference>
<dbReference type="InterPro" id="IPR045006">
    <property type="entry name" value="CHLI-like"/>
</dbReference>
<gene>
    <name evidence="5" type="ORF">A3H67_00510</name>
</gene>
<dbReference type="InterPro" id="IPR025158">
    <property type="entry name" value="Mg_chelat-rel_C"/>
</dbReference>
<evidence type="ECO:0000256" key="1">
    <source>
        <dbReference type="ARBA" id="ARBA00006354"/>
    </source>
</evidence>
<comment type="similarity">
    <text evidence="1">Belongs to the Mg-chelatase subunits D/I family. ComM subfamily.</text>
</comment>
<dbReference type="SUPFAM" id="SSF52540">
    <property type="entry name" value="P-loop containing nucleoside triphosphate hydrolases"/>
    <property type="match status" value="1"/>
</dbReference>
<dbReference type="PANTHER" id="PTHR32039">
    <property type="entry name" value="MAGNESIUM-CHELATASE SUBUNIT CHLI"/>
    <property type="match status" value="1"/>
</dbReference>
<evidence type="ECO:0000313" key="6">
    <source>
        <dbReference type="Proteomes" id="UP000177408"/>
    </source>
</evidence>
<organism evidence="5 6">
    <name type="scientific">Candidatus Buchananbacteria bacterium RIFCSPLOWO2_02_FULL_46_11b</name>
    <dbReference type="NCBI Taxonomy" id="1797548"/>
    <lineage>
        <taxon>Bacteria</taxon>
        <taxon>Candidatus Buchananiibacteriota</taxon>
    </lineage>
</organism>
<dbReference type="InterPro" id="IPR014721">
    <property type="entry name" value="Ribsml_uS5_D2-typ_fold_subgr"/>
</dbReference>
<comment type="caution">
    <text evidence="5">The sequence shown here is derived from an EMBL/GenBank/DDBJ whole genome shotgun (WGS) entry which is preliminary data.</text>
</comment>
<name>A0A1G1YW99_9BACT</name>
<proteinExistence type="inferred from homology"/>
<keyword evidence="2" id="KW-0547">Nucleotide-binding</keyword>
<keyword evidence="3" id="KW-0067">ATP-binding</keyword>
<dbReference type="SUPFAM" id="SSF54211">
    <property type="entry name" value="Ribosomal protein S5 domain 2-like"/>
    <property type="match status" value="1"/>
</dbReference>
<accession>A0A1G1YW99</accession>
<dbReference type="EMBL" id="MHIR01000053">
    <property type="protein sequence ID" value="OGY56668.1"/>
    <property type="molecule type" value="Genomic_DNA"/>
</dbReference>
<dbReference type="AlphaFoldDB" id="A0A1G1YW99"/>
<protein>
    <submittedName>
        <fullName evidence="5">Magnesium chelatase</fullName>
    </submittedName>
</protein>
<dbReference type="Proteomes" id="UP000177408">
    <property type="component" value="Unassembled WGS sequence"/>
</dbReference>
<dbReference type="Gene3D" id="3.40.50.300">
    <property type="entry name" value="P-loop containing nucleotide triphosphate hydrolases"/>
    <property type="match status" value="1"/>
</dbReference>
<dbReference type="Gene3D" id="3.30.230.10">
    <property type="match status" value="1"/>
</dbReference>
<dbReference type="GO" id="GO:0005524">
    <property type="term" value="F:ATP binding"/>
    <property type="evidence" value="ECO:0007669"/>
    <property type="project" value="UniProtKB-KW"/>
</dbReference>
<evidence type="ECO:0000259" key="4">
    <source>
        <dbReference type="SMART" id="SM00382"/>
    </source>
</evidence>
<dbReference type="InterPro" id="IPR000523">
    <property type="entry name" value="Mg_chelatse_chII-like_cat_dom"/>
</dbReference>
<sequence length="498" mass="54325">LGLDCELVEVEADTSPSKPGMFIVGLPDKAVDEAKERVRSAIRNSGFRVPRGKITVNLAPADLKKAGPAYDLPIAVSVLLTTHQAILPLDWDSQIFIGELALDGQLRPVAGVLSICLQIKERGIKKIYLPEANAAEAGLILDLEIFPCRSLPQLAEHLSGHELIRPYQPDNSALFAKDSLVSAYDMAHVKGQHHVKRALEIAAAGAHNILMSGPPGSGKTLLAKTMVTILPEMTISESLEVTRIYSVAGLLPTDQPLITRRPFRAPHQTASGVALVGGGAWPRPGEISLAHRGVLFLDEFPEFPRMVLENLRQPLEDGVISVSRASGTLSFPAKFILVAAMNPCPCGYLNDPDRNCTCFPAGIINYQKKISGPLLDRIDLHVEVPKVKFDKLAEETPAEASAMIRERVEAARKIQARRFKGLDLIANAEMSSRQTKDFCAVDEKTMALLRQAVSQLGLSARSYFRILKLARTIADLAGEEEIKLEHVAEALQYRPKAE</sequence>
<evidence type="ECO:0000256" key="2">
    <source>
        <dbReference type="ARBA" id="ARBA00022741"/>
    </source>
</evidence>
<dbReference type="InterPro" id="IPR020568">
    <property type="entry name" value="Ribosomal_Su5_D2-typ_SF"/>
</dbReference>
<dbReference type="InterPro" id="IPR027417">
    <property type="entry name" value="P-loop_NTPase"/>
</dbReference>
<dbReference type="NCBIfam" id="TIGR00368">
    <property type="entry name" value="YifB family Mg chelatase-like AAA ATPase"/>
    <property type="match status" value="1"/>
</dbReference>
<dbReference type="PANTHER" id="PTHR32039:SF7">
    <property type="entry name" value="COMPETENCE PROTEIN COMM"/>
    <property type="match status" value="1"/>
</dbReference>
<dbReference type="GO" id="GO:0003677">
    <property type="term" value="F:DNA binding"/>
    <property type="evidence" value="ECO:0007669"/>
    <property type="project" value="InterPro"/>
</dbReference>
<reference evidence="5 6" key="1">
    <citation type="journal article" date="2016" name="Nat. Commun.">
        <title>Thousands of microbial genomes shed light on interconnected biogeochemical processes in an aquifer system.</title>
        <authorList>
            <person name="Anantharaman K."/>
            <person name="Brown C.T."/>
            <person name="Hug L.A."/>
            <person name="Sharon I."/>
            <person name="Castelle C.J."/>
            <person name="Probst A.J."/>
            <person name="Thomas B.C."/>
            <person name="Singh A."/>
            <person name="Wilkins M.J."/>
            <person name="Karaoz U."/>
            <person name="Brodie E.L."/>
            <person name="Williams K.H."/>
            <person name="Hubbard S.S."/>
            <person name="Banfield J.F."/>
        </authorList>
    </citation>
    <scope>NUCLEOTIDE SEQUENCE [LARGE SCALE GENOMIC DNA]</scope>
</reference>
<dbReference type="Pfam" id="PF13541">
    <property type="entry name" value="ChlI"/>
    <property type="match status" value="1"/>
</dbReference>
<dbReference type="InterPro" id="IPR003593">
    <property type="entry name" value="AAA+_ATPase"/>
</dbReference>
<feature type="non-terminal residue" evidence="5">
    <location>
        <position position="1"/>
    </location>
</feature>
<evidence type="ECO:0000256" key="3">
    <source>
        <dbReference type="ARBA" id="ARBA00022840"/>
    </source>
</evidence>
<feature type="domain" description="AAA+ ATPase" evidence="4">
    <location>
        <begin position="205"/>
        <end position="388"/>
    </location>
</feature>
<evidence type="ECO:0000313" key="5">
    <source>
        <dbReference type="EMBL" id="OGY56668.1"/>
    </source>
</evidence>
<dbReference type="InterPro" id="IPR001208">
    <property type="entry name" value="MCM_dom"/>
</dbReference>
<dbReference type="PRINTS" id="PR01657">
    <property type="entry name" value="MCMFAMILY"/>
</dbReference>